<dbReference type="PRINTS" id="PR00411">
    <property type="entry name" value="PNDRDTASEI"/>
</dbReference>
<dbReference type="RefSeq" id="WP_127934929.1">
    <property type="nucleotide sequence ID" value="NZ_SAUN01000001.1"/>
</dbReference>
<sequence length="437" mass="46751">MSKHILIVGGGYVGMYTAMGLRKLIRSGEATVTVVDPRGYMTYQPFLAEAVGGTVEPRHVVASLSRVLKGVRVLTGRVTRVDHAARSAEFQPVQGPARTIGYDILVMAAGSITRTLPIPGLAEHAAGFKTVGEAVHLRNHVLAQLAAAASTDDERTRRRALAFVVVGGGFSGVEALAEMQGLADEVTRYYDGIEPADLSWTLVEATGRILPELHEDLGRWTADALRKRGVDVRLGTRLESAAGGVAVLSDGASLDAGTLVWAAGGRPNPLAAASGLPVDRLGRIAATEYLTVAGIEDAFAAGDGAAVPDLTRPGEFTAPNAQHAVRQAKLLGRNLVAYVRGRRLKAYRHAYLGSVAGLGHHQGVAQVYRLRLTGFLGWLAHRAYHLAWVPTFHHKARVLTDWGLSMIFRREAVQLQAIEHADEEFRAALTADLPRAA</sequence>
<dbReference type="Proteomes" id="UP000284824">
    <property type="component" value="Unassembled WGS sequence"/>
</dbReference>
<keyword evidence="4" id="KW-0560">Oxidoreductase</keyword>
<dbReference type="Gene3D" id="3.50.50.100">
    <property type="match status" value="1"/>
</dbReference>
<dbReference type="PANTHER" id="PTHR43706">
    <property type="entry name" value="NADH DEHYDROGENASE"/>
    <property type="match status" value="1"/>
</dbReference>
<evidence type="ECO:0000256" key="5">
    <source>
        <dbReference type="ARBA" id="ARBA00023027"/>
    </source>
</evidence>
<dbReference type="OrthoDB" id="9781621at2"/>
<evidence type="ECO:0000313" key="7">
    <source>
        <dbReference type="EMBL" id="RVX42915.1"/>
    </source>
</evidence>
<evidence type="ECO:0000259" key="6">
    <source>
        <dbReference type="Pfam" id="PF07992"/>
    </source>
</evidence>
<dbReference type="AlphaFoldDB" id="A0A438MB85"/>
<feature type="domain" description="FAD/NAD(P)-binding" evidence="6">
    <location>
        <begin position="4"/>
        <end position="328"/>
    </location>
</feature>
<dbReference type="EMBL" id="SAUN01000001">
    <property type="protein sequence ID" value="RVX42915.1"/>
    <property type="molecule type" value="Genomic_DNA"/>
</dbReference>
<keyword evidence="3" id="KW-0274">FAD</keyword>
<dbReference type="Pfam" id="PF07992">
    <property type="entry name" value="Pyr_redox_2"/>
    <property type="match status" value="1"/>
</dbReference>
<evidence type="ECO:0000256" key="2">
    <source>
        <dbReference type="ARBA" id="ARBA00022630"/>
    </source>
</evidence>
<reference evidence="7 8" key="1">
    <citation type="submission" date="2019-01" db="EMBL/GenBank/DDBJ databases">
        <title>Sequencing the genomes of 1000 actinobacteria strains.</title>
        <authorList>
            <person name="Klenk H.-P."/>
        </authorList>
    </citation>
    <scope>NUCLEOTIDE SEQUENCE [LARGE SCALE GENOMIC DNA]</scope>
    <source>
        <strain evidence="7 8">DSM 43925</strain>
    </source>
</reference>
<gene>
    <name evidence="7" type="ORF">EDD27_5580</name>
</gene>
<name>A0A438MB85_9ACTN</name>
<keyword evidence="8" id="KW-1185">Reference proteome</keyword>
<keyword evidence="5" id="KW-0520">NAD</keyword>
<comment type="caution">
    <text evidence="7">The sequence shown here is derived from an EMBL/GenBank/DDBJ whole genome shotgun (WGS) entry which is preliminary data.</text>
</comment>
<dbReference type="PRINTS" id="PR00368">
    <property type="entry name" value="FADPNR"/>
</dbReference>
<dbReference type="SUPFAM" id="SSF51905">
    <property type="entry name" value="FAD/NAD(P)-binding domain"/>
    <property type="match status" value="2"/>
</dbReference>
<accession>A0A438MB85</accession>
<evidence type="ECO:0000256" key="1">
    <source>
        <dbReference type="ARBA" id="ARBA00005272"/>
    </source>
</evidence>
<evidence type="ECO:0000313" key="8">
    <source>
        <dbReference type="Proteomes" id="UP000284824"/>
    </source>
</evidence>
<dbReference type="InterPro" id="IPR045024">
    <property type="entry name" value="NDH-2"/>
</dbReference>
<protein>
    <submittedName>
        <fullName evidence="7">NADH dehydrogenase</fullName>
    </submittedName>
</protein>
<dbReference type="PANTHER" id="PTHR43706:SF45">
    <property type="entry name" value="NADH DEHYDROGENASE-LIKE PROTEIN RV1812C"/>
    <property type="match status" value="1"/>
</dbReference>
<proteinExistence type="inferred from homology"/>
<comment type="similarity">
    <text evidence="1">Belongs to the NADH dehydrogenase family.</text>
</comment>
<dbReference type="InterPro" id="IPR023753">
    <property type="entry name" value="FAD/NAD-binding_dom"/>
</dbReference>
<evidence type="ECO:0000256" key="4">
    <source>
        <dbReference type="ARBA" id="ARBA00023002"/>
    </source>
</evidence>
<dbReference type="GO" id="GO:0003954">
    <property type="term" value="F:NADH dehydrogenase activity"/>
    <property type="evidence" value="ECO:0007669"/>
    <property type="project" value="InterPro"/>
</dbReference>
<evidence type="ECO:0000256" key="3">
    <source>
        <dbReference type="ARBA" id="ARBA00022827"/>
    </source>
</evidence>
<dbReference type="InterPro" id="IPR036188">
    <property type="entry name" value="FAD/NAD-bd_sf"/>
</dbReference>
<keyword evidence="2" id="KW-0285">Flavoprotein</keyword>
<organism evidence="7 8">
    <name type="scientific">Nonomuraea polychroma</name>
    <dbReference type="NCBI Taxonomy" id="46176"/>
    <lineage>
        <taxon>Bacteria</taxon>
        <taxon>Bacillati</taxon>
        <taxon>Actinomycetota</taxon>
        <taxon>Actinomycetes</taxon>
        <taxon>Streptosporangiales</taxon>
        <taxon>Streptosporangiaceae</taxon>
        <taxon>Nonomuraea</taxon>
    </lineage>
</organism>